<evidence type="ECO:0000256" key="3">
    <source>
        <dbReference type="ARBA" id="ARBA00023125"/>
    </source>
</evidence>
<comment type="subcellular location">
    <subcellularLocation>
        <location evidence="1">Nucleus</location>
    </subcellularLocation>
</comment>
<name>A0A427YXG3_9TREE</name>
<keyword evidence="2" id="KW-0479">Metal-binding</keyword>
<dbReference type="CDD" id="cd12148">
    <property type="entry name" value="fungal_TF_MHR"/>
    <property type="match status" value="1"/>
</dbReference>
<sequence>MPPASPESQERRAPSAEPVASGTKRRRTAQACGPCRTKKSKCDGVHPACTPCVELGYSCSYPLDSSAPNAGSVMVSQSYLEALEARLQRLEAVHNTHPGCLPAGTIIGAIQPSHQLSVGETTLTPQSSLPPASVQQIALPQVIDTWGNGGVASLPMQTDMVDMARQLIPDAPAGVSRSAPFAEGTRPGNIDGMGLLLGRDKTLPAGNRRQNPRSHTLGRCSPDSEVYGDTSGITFHQLLLDTLVPAYSSLSGVEDPSGNPPTAQYSIERDLSGFLGLSPLDDGLHLRPDNLPTISEAEVMWNFYVQNTHQLYPFIDMTWVQQSYEHLLSPHTSTARSERRDHSSLVGPADPLRVPINQPVITLHLLIFALVQALSETTMTQRDVHRIALQMLRKHLDWPHSMSKGKLKTSVGSYGPSSSASYGRDTATERRLSKLQLGFTRMYVRLKRPAHLHLTDAVRSAYAIGLHDPTTTSQLSNHEREMRHPFSLYLLVALSQSLATSRAYHFRHRSLESPKCHLASLPKTYIVAHPPTLSSPRSSTTVAIQTAANASYRLEKEFASWSDSLAEDFRPTIPPQNRFAAVLALRGMTIRLLLHRPLVLAAIRQHLGIQSRPASPAERQQIRSQRSLELQQRNIAFGNSLAAVLEAAAQAFVRTISNKYGLQSAKQALLIIDQLLKALGLSESGSMGSAPGAPQPAQASGDLSSNAAFPSFDFSCAQLDGSPHLDFEELCRTLGPSFSFAS</sequence>
<dbReference type="GO" id="GO:0003677">
    <property type="term" value="F:DNA binding"/>
    <property type="evidence" value="ECO:0007669"/>
    <property type="project" value="UniProtKB-KW"/>
</dbReference>
<gene>
    <name evidence="7" type="ORF">EHS25_000861</name>
</gene>
<dbReference type="PANTHER" id="PTHR46910">
    <property type="entry name" value="TRANSCRIPTION FACTOR PDR1"/>
    <property type="match status" value="1"/>
</dbReference>
<dbReference type="EMBL" id="RSCD01000001">
    <property type="protein sequence ID" value="RSH95769.1"/>
    <property type="molecule type" value="Genomic_DNA"/>
</dbReference>
<dbReference type="Proteomes" id="UP000279259">
    <property type="component" value="Unassembled WGS sequence"/>
</dbReference>
<evidence type="ECO:0000256" key="2">
    <source>
        <dbReference type="ARBA" id="ARBA00022723"/>
    </source>
</evidence>
<organism evidence="7 8">
    <name type="scientific">Saitozyma podzolica</name>
    <dbReference type="NCBI Taxonomy" id="1890683"/>
    <lineage>
        <taxon>Eukaryota</taxon>
        <taxon>Fungi</taxon>
        <taxon>Dikarya</taxon>
        <taxon>Basidiomycota</taxon>
        <taxon>Agaricomycotina</taxon>
        <taxon>Tremellomycetes</taxon>
        <taxon>Tremellales</taxon>
        <taxon>Trimorphomycetaceae</taxon>
        <taxon>Saitozyma</taxon>
    </lineage>
</organism>
<reference evidence="7 8" key="1">
    <citation type="submission" date="2018-11" db="EMBL/GenBank/DDBJ databases">
        <title>Genome sequence of Saitozyma podzolica DSM 27192.</title>
        <authorList>
            <person name="Aliyu H."/>
            <person name="Gorte O."/>
            <person name="Ochsenreither K."/>
        </authorList>
    </citation>
    <scope>NUCLEOTIDE SEQUENCE [LARGE SCALE GENOMIC DNA]</scope>
    <source>
        <strain evidence="7 8">DSM 27192</strain>
    </source>
</reference>
<evidence type="ECO:0000256" key="4">
    <source>
        <dbReference type="ARBA" id="ARBA00023242"/>
    </source>
</evidence>
<feature type="region of interest" description="Disordered" evidence="5">
    <location>
        <begin position="203"/>
        <end position="222"/>
    </location>
</feature>
<proteinExistence type="predicted"/>
<protein>
    <recommendedName>
        <fullName evidence="6">Zn(2)-C6 fungal-type domain-containing protein</fullName>
    </recommendedName>
</protein>
<keyword evidence="4" id="KW-0539">Nucleus</keyword>
<dbReference type="PROSITE" id="PS00463">
    <property type="entry name" value="ZN2_CY6_FUNGAL_1"/>
    <property type="match status" value="1"/>
</dbReference>
<dbReference type="InterPro" id="IPR050987">
    <property type="entry name" value="AtrR-like"/>
</dbReference>
<feature type="region of interest" description="Disordered" evidence="5">
    <location>
        <begin position="1"/>
        <end position="30"/>
    </location>
</feature>
<dbReference type="InterPro" id="IPR036864">
    <property type="entry name" value="Zn2-C6_fun-type_DNA-bd_sf"/>
</dbReference>
<feature type="domain" description="Zn(2)-C6 fungal-type" evidence="6">
    <location>
        <begin position="31"/>
        <end position="61"/>
    </location>
</feature>
<keyword evidence="3" id="KW-0238">DNA-binding</keyword>
<dbReference type="Gene3D" id="4.10.240.10">
    <property type="entry name" value="Zn(2)-C6 fungal-type DNA-binding domain"/>
    <property type="match status" value="1"/>
</dbReference>
<dbReference type="GO" id="GO:0008270">
    <property type="term" value="F:zinc ion binding"/>
    <property type="evidence" value="ECO:0007669"/>
    <property type="project" value="InterPro"/>
</dbReference>
<dbReference type="AlphaFoldDB" id="A0A427YXG3"/>
<evidence type="ECO:0000313" key="7">
    <source>
        <dbReference type="EMBL" id="RSH95769.1"/>
    </source>
</evidence>
<dbReference type="InterPro" id="IPR001138">
    <property type="entry name" value="Zn2Cys6_DnaBD"/>
</dbReference>
<dbReference type="SMART" id="SM00066">
    <property type="entry name" value="GAL4"/>
    <property type="match status" value="1"/>
</dbReference>
<dbReference type="OrthoDB" id="39175at2759"/>
<dbReference type="Pfam" id="PF00172">
    <property type="entry name" value="Zn_clus"/>
    <property type="match status" value="1"/>
</dbReference>
<accession>A0A427YXG3</accession>
<dbReference type="PANTHER" id="PTHR46910:SF3">
    <property type="entry name" value="HALOTOLERANCE PROTEIN 9-RELATED"/>
    <property type="match status" value="1"/>
</dbReference>
<evidence type="ECO:0000256" key="1">
    <source>
        <dbReference type="ARBA" id="ARBA00004123"/>
    </source>
</evidence>
<evidence type="ECO:0000313" key="8">
    <source>
        <dbReference type="Proteomes" id="UP000279259"/>
    </source>
</evidence>
<dbReference type="PROSITE" id="PS50048">
    <property type="entry name" value="ZN2_CY6_FUNGAL_2"/>
    <property type="match status" value="1"/>
</dbReference>
<comment type="caution">
    <text evidence="7">The sequence shown here is derived from an EMBL/GenBank/DDBJ whole genome shotgun (WGS) entry which is preliminary data.</text>
</comment>
<evidence type="ECO:0000256" key="5">
    <source>
        <dbReference type="SAM" id="MobiDB-lite"/>
    </source>
</evidence>
<keyword evidence="8" id="KW-1185">Reference proteome</keyword>
<dbReference type="SUPFAM" id="SSF57701">
    <property type="entry name" value="Zn2/Cys6 DNA-binding domain"/>
    <property type="match status" value="1"/>
</dbReference>
<evidence type="ECO:0000259" key="6">
    <source>
        <dbReference type="PROSITE" id="PS50048"/>
    </source>
</evidence>
<dbReference type="GO" id="GO:0000981">
    <property type="term" value="F:DNA-binding transcription factor activity, RNA polymerase II-specific"/>
    <property type="evidence" value="ECO:0007669"/>
    <property type="project" value="InterPro"/>
</dbReference>
<dbReference type="CDD" id="cd00067">
    <property type="entry name" value="GAL4"/>
    <property type="match status" value="1"/>
</dbReference>
<dbReference type="GO" id="GO:0005634">
    <property type="term" value="C:nucleus"/>
    <property type="evidence" value="ECO:0007669"/>
    <property type="project" value="UniProtKB-SubCell"/>
</dbReference>
<dbReference type="STRING" id="1890683.A0A427YXG3"/>